<keyword evidence="2" id="KW-1133">Transmembrane helix</keyword>
<feature type="signal peptide" evidence="3">
    <location>
        <begin position="1"/>
        <end position="15"/>
    </location>
</feature>
<keyword evidence="5" id="KW-1185">Reference proteome</keyword>
<protein>
    <recommendedName>
        <fullName evidence="6">Secreted protein</fullName>
    </recommendedName>
</protein>
<keyword evidence="2" id="KW-0812">Transmembrane</keyword>
<dbReference type="EMBL" id="JNBR01001443">
    <property type="protein sequence ID" value="OQR87421.1"/>
    <property type="molecule type" value="Genomic_DNA"/>
</dbReference>
<dbReference type="OrthoDB" id="79244at2759"/>
<keyword evidence="3" id="KW-0732">Signal</keyword>
<evidence type="ECO:0000256" key="1">
    <source>
        <dbReference type="SAM" id="MobiDB-lite"/>
    </source>
</evidence>
<feature type="transmembrane region" description="Helical" evidence="2">
    <location>
        <begin position="168"/>
        <end position="193"/>
    </location>
</feature>
<evidence type="ECO:0008006" key="6">
    <source>
        <dbReference type="Google" id="ProtNLM"/>
    </source>
</evidence>
<keyword evidence="2" id="KW-0472">Membrane</keyword>
<evidence type="ECO:0000256" key="2">
    <source>
        <dbReference type="SAM" id="Phobius"/>
    </source>
</evidence>
<feature type="transmembrane region" description="Helical" evidence="2">
    <location>
        <begin position="205"/>
        <end position="224"/>
    </location>
</feature>
<sequence>MRSTLMLLAVSTAAALDGCNMEMMGDVYSVIQGTQGATCAAAVGMEQTPGKMPMDYVFTHITTPSMLDALGKAPACTTWWSAVTKAMTTVPNCALGSVSLEQVEAMTISQYFAANNDQINHVATNIANNTTDAPIPIATPAPTTVTPGGTPKATTGTPTTSAASATTISMIIASVVFWLLTTLWMATAVAGALEPCNFAHPGIVYTYNIIGGAASASCATAVGLSQPDSNKIPLDDIFTKVASPTQLSALAAAPACTSWWSAVTTAMKYAPSCSLGGVSLRAIQKMTIDQYFAVNNDELNHRTPSITTSDDDDVPALPLPGTDSPTVDAPAISSTTAPASTAAATVAATAAPTTATPPTSSASTTLMTTTLVVALALLQ</sequence>
<comment type="caution">
    <text evidence="4">The sequence shown here is derived from an EMBL/GenBank/DDBJ whole genome shotgun (WGS) entry which is preliminary data.</text>
</comment>
<proteinExistence type="predicted"/>
<evidence type="ECO:0000313" key="4">
    <source>
        <dbReference type="EMBL" id="OQR87421.1"/>
    </source>
</evidence>
<evidence type="ECO:0000313" key="5">
    <source>
        <dbReference type="Proteomes" id="UP000243579"/>
    </source>
</evidence>
<name>A0A1V9YP15_ACHHY</name>
<feature type="region of interest" description="Disordered" evidence="1">
    <location>
        <begin position="302"/>
        <end position="335"/>
    </location>
</feature>
<accession>A0A1V9YP15</accession>
<gene>
    <name evidence="4" type="ORF">ACHHYP_08888</name>
</gene>
<evidence type="ECO:0000256" key="3">
    <source>
        <dbReference type="SAM" id="SignalP"/>
    </source>
</evidence>
<feature type="chain" id="PRO_5012122172" description="Secreted protein" evidence="3">
    <location>
        <begin position="16"/>
        <end position="379"/>
    </location>
</feature>
<dbReference type="AlphaFoldDB" id="A0A1V9YP15"/>
<organism evidence="4 5">
    <name type="scientific">Achlya hypogyna</name>
    <name type="common">Oomycete</name>
    <name type="synonym">Protoachlya hypogyna</name>
    <dbReference type="NCBI Taxonomy" id="1202772"/>
    <lineage>
        <taxon>Eukaryota</taxon>
        <taxon>Sar</taxon>
        <taxon>Stramenopiles</taxon>
        <taxon>Oomycota</taxon>
        <taxon>Saprolegniomycetes</taxon>
        <taxon>Saprolegniales</taxon>
        <taxon>Achlyaceae</taxon>
        <taxon>Achlya</taxon>
    </lineage>
</organism>
<reference evidence="4 5" key="1">
    <citation type="journal article" date="2014" name="Genome Biol. Evol.">
        <title>The secreted proteins of Achlya hypogyna and Thraustotheca clavata identify the ancestral oomycete secretome and reveal gene acquisitions by horizontal gene transfer.</title>
        <authorList>
            <person name="Misner I."/>
            <person name="Blouin N."/>
            <person name="Leonard G."/>
            <person name="Richards T.A."/>
            <person name="Lane C.E."/>
        </authorList>
    </citation>
    <scope>NUCLEOTIDE SEQUENCE [LARGE SCALE GENOMIC DNA]</scope>
    <source>
        <strain evidence="4 5">ATCC 48635</strain>
    </source>
</reference>
<dbReference type="Proteomes" id="UP000243579">
    <property type="component" value="Unassembled WGS sequence"/>
</dbReference>